<proteinExistence type="predicted"/>
<keyword evidence="3" id="KW-1185">Reference proteome</keyword>
<feature type="compositionally biased region" description="Basic and acidic residues" evidence="1">
    <location>
        <begin position="916"/>
        <end position="928"/>
    </location>
</feature>
<organism evidence="3">
    <name type="scientific">Leptosphaeria maculans (strain JN3 / isolate v23.1.3 / race Av1-4-5-6-7-8)</name>
    <name type="common">Blackleg fungus</name>
    <name type="synonym">Phoma lingam</name>
    <dbReference type="NCBI Taxonomy" id="985895"/>
    <lineage>
        <taxon>Eukaryota</taxon>
        <taxon>Fungi</taxon>
        <taxon>Dikarya</taxon>
        <taxon>Ascomycota</taxon>
        <taxon>Pezizomycotina</taxon>
        <taxon>Dothideomycetes</taxon>
        <taxon>Pleosporomycetidae</taxon>
        <taxon>Pleosporales</taxon>
        <taxon>Pleosporineae</taxon>
        <taxon>Leptosphaeriaceae</taxon>
        <taxon>Plenodomus</taxon>
        <taxon>Plenodomus lingam/Leptosphaeria maculans species complex</taxon>
    </lineage>
</organism>
<feature type="compositionally biased region" description="Low complexity" evidence="1">
    <location>
        <begin position="244"/>
        <end position="256"/>
    </location>
</feature>
<dbReference type="OMA" id="SFERPMS"/>
<feature type="compositionally biased region" description="Basic and acidic residues" evidence="1">
    <location>
        <begin position="529"/>
        <end position="538"/>
    </location>
</feature>
<protein>
    <submittedName>
        <fullName evidence="2">Predicted protein</fullName>
    </submittedName>
</protein>
<feature type="region of interest" description="Disordered" evidence="1">
    <location>
        <begin position="835"/>
        <end position="870"/>
    </location>
</feature>
<feature type="compositionally biased region" description="Polar residues" evidence="1">
    <location>
        <begin position="333"/>
        <end position="351"/>
    </location>
</feature>
<feature type="compositionally biased region" description="Polar residues" evidence="1">
    <location>
        <begin position="171"/>
        <end position="199"/>
    </location>
</feature>
<feature type="compositionally biased region" description="Polar residues" evidence="1">
    <location>
        <begin position="1761"/>
        <end position="1770"/>
    </location>
</feature>
<feature type="compositionally biased region" description="Low complexity" evidence="1">
    <location>
        <begin position="579"/>
        <end position="596"/>
    </location>
</feature>
<feature type="region of interest" description="Disordered" evidence="1">
    <location>
        <begin position="1359"/>
        <end position="1383"/>
    </location>
</feature>
<feature type="compositionally biased region" description="Polar residues" evidence="1">
    <location>
        <begin position="456"/>
        <end position="465"/>
    </location>
</feature>
<dbReference type="EMBL" id="FP929125">
    <property type="protein sequence ID" value="CBX94832.1"/>
    <property type="molecule type" value="Genomic_DNA"/>
</dbReference>
<feature type="compositionally biased region" description="Acidic residues" evidence="1">
    <location>
        <begin position="51"/>
        <end position="63"/>
    </location>
</feature>
<feature type="region of interest" description="Disordered" evidence="1">
    <location>
        <begin position="2368"/>
        <end position="2583"/>
    </location>
</feature>
<feature type="compositionally biased region" description="Basic and acidic residues" evidence="1">
    <location>
        <begin position="136"/>
        <end position="153"/>
    </location>
</feature>
<feature type="region of interest" description="Disordered" evidence="1">
    <location>
        <begin position="888"/>
        <end position="1087"/>
    </location>
</feature>
<feature type="compositionally biased region" description="Polar residues" evidence="1">
    <location>
        <begin position="2283"/>
        <end position="2323"/>
    </location>
</feature>
<feature type="compositionally biased region" description="Polar residues" evidence="1">
    <location>
        <begin position="609"/>
        <end position="619"/>
    </location>
</feature>
<feature type="compositionally biased region" description="Polar residues" evidence="1">
    <location>
        <begin position="1052"/>
        <end position="1065"/>
    </location>
</feature>
<feature type="compositionally biased region" description="Basic and acidic residues" evidence="1">
    <location>
        <begin position="228"/>
        <end position="243"/>
    </location>
</feature>
<feature type="compositionally biased region" description="Basic and acidic residues" evidence="1">
    <location>
        <begin position="1482"/>
        <end position="1497"/>
    </location>
</feature>
<gene>
    <name evidence="2" type="ORF">LEMA_P118350.1</name>
</gene>
<dbReference type="VEuPathDB" id="FungiDB:LEMA_P118350.1"/>
<feature type="compositionally biased region" description="Basic and acidic residues" evidence="1">
    <location>
        <begin position="485"/>
        <end position="495"/>
    </location>
</feature>
<dbReference type="OrthoDB" id="5151921at2759"/>
<feature type="compositionally biased region" description="Polar residues" evidence="1">
    <location>
        <begin position="1034"/>
        <end position="1044"/>
    </location>
</feature>
<feature type="compositionally biased region" description="Polar residues" evidence="1">
    <location>
        <begin position="2103"/>
        <end position="2121"/>
    </location>
</feature>
<feature type="region of interest" description="Disordered" evidence="1">
    <location>
        <begin position="2257"/>
        <end position="2327"/>
    </location>
</feature>
<feature type="compositionally biased region" description="Polar residues" evidence="1">
    <location>
        <begin position="805"/>
        <end position="822"/>
    </location>
</feature>
<dbReference type="STRING" id="985895.E4ZTH6"/>
<feature type="compositionally biased region" description="Low complexity" evidence="1">
    <location>
        <begin position="2737"/>
        <end position="2749"/>
    </location>
</feature>
<feature type="compositionally biased region" description="Polar residues" evidence="1">
    <location>
        <begin position="1677"/>
        <end position="1692"/>
    </location>
</feature>
<feature type="compositionally biased region" description="Polar residues" evidence="1">
    <location>
        <begin position="2610"/>
        <end position="2623"/>
    </location>
</feature>
<feature type="compositionally biased region" description="Basic and acidic residues" evidence="1">
    <location>
        <begin position="1250"/>
        <end position="1259"/>
    </location>
</feature>
<feature type="compositionally biased region" description="Basic and acidic residues" evidence="1">
    <location>
        <begin position="2470"/>
        <end position="2483"/>
    </location>
</feature>
<feature type="compositionally biased region" description="Polar residues" evidence="1">
    <location>
        <begin position="929"/>
        <end position="938"/>
    </location>
</feature>
<feature type="region of interest" description="Disordered" evidence="1">
    <location>
        <begin position="691"/>
        <end position="822"/>
    </location>
</feature>
<feature type="region of interest" description="Disordered" evidence="1">
    <location>
        <begin position="2606"/>
        <end position="2650"/>
    </location>
</feature>
<feature type="compositionally biased region" description="Basic and acidic residues" evidence="1">
    <location>
        <begin position="2184"/>
        <end position="2194"/>
    </location>
</feature>
<evidence type="ECO:0000256" key="1">
    <source>
        <dbReference type="SAM" id="MobiDB-lite"/>
    </source>
</evidence>
<feature type="compositionally biased region" description="Basic and acidic residues" evidence="1">
    <location>
        <begin position="278"/>
        <end position="291"/>
    </location>
</feature>
<feature type="compositionally biased region" description="Low complexity" evidence="1">
    <location>
        <begin position="381"/>
        <end position="399"/>
    </location>
</feature>
<sequence length="2830" mass="306631">MSGPFRFNQEPVRSPLDRSASPFSGQPVNFKTNVNRAKTKKWVQAKKNAYDGDDWGGYDEYDEYGVNQEPQHHTGGLQPGQRYHAQDQPSRSFTEPAPQAILPKARRNSFEQGEEQRAFSATIPHPQYGAGSSLEDPQRLGDSRAHKEDHEPQPQRQQETGPTATLPPLQTRISQVPNDFNSPSNTQFPPRKSSISQVESPAASPIVSPRSRTGSHSDKPLPFIRPADIYRRVEEERVRERASLDSSRPSLDSLTSRPKEDVSSPTDASKTLHPLETVAERKSEYLPDFHAADPQNGKQAVVPPSDDQGLRSVVNNAFVRNDDQKSVPPTPVSKDSSSNMSRANTGSTTGISPIMSRVPSSATSAMKIRNQTAEGSTPAIAEEPAASDVASPAAVPTSAGESPPTNNNPQHPTAGHSRDISASSLPRSGFATPTRGDSPARSSVIATSPKDLPQPITAQITTENLDSPDAMEGGLAGPSPAYANREADLANEAKHSTTGVNSQLGAAETQSQKAFLDSHTAQSPVQDAIPRDRSESPSKGRVQALAGKFGDVSHSRRGSTQSNMSRNSVQSWENSRNNSRAASPTKASPSKPSSPVKEFRPHLPGQWESYATTVNTPSEQGDRGKELSSTSNRVSSPLDAVDLTATTAKQQVAGADASAVSHTHTTLAEDPIAALKDAGSAMVESIRTTVGLQDTASESQHEPKGKPAHGNMYVPRPLQLERTISSQSSIPPTPPEENTAELEVAHSPPVTEQSSGVLTGQQSPIIDTPLSTELSAGDEESDRLRKEIVASLSPVRATTDDTGESNRASLRPLSSPNNRASSILPSEYDMYWAEEDSNTPRLSQNLEQSDLVTPPVAAASTVTDSEEPAKPSLLNRFSWEANNPQLLQQGASLSAVMLEHTKSPQTESKSSPTGPTREHAAKQEHERQQSLGGISDSQPGPDHVITVTKPDPVTDPRPEEQPSTPPLDAKSLTSPTREHTRSPGLHVVNTREDPEAVDLPPRFSADQEQAPRFSPEDNVGLTPLPQSNVPPPVQETTNEIPTQETTKEMPKQETTNEMPKNSISREASVVSRTEKPLGAREIATISSTAERIATYNATREQWAAVDHGLQSWLTSTIEANPELSTASFPLQRVPTASTRHKHSGSLALLGKFGGTSHHEPSPEQSSSAGASVPAASSSPTPTRPSIPGFGGRVGSQNMQLKGEKLLHTANVLGGKGMTSAKGLFAKGKSRFGRDKQTSLSGRGSVPLSREASEDPEKRPSRSASSTVRMATLEVPVIRPRAEASYPDDETRSRRLSFSFESRLGILPSPAKSIFPNEDQSSVEVPPVPPIPNVVAQRHHRRMSQDSAHRMLQSVIRYSTPPAGSLGARPASRPTSRKSDTGAGAQEVFEAWKGPGVSETMLVMPGDVEHPALRRVRPNSAPHVPPQQVNNNIDVNRRSLSAILGPMPFTIAPAELIMLAQANEEKKQKKKNMHQISTTVSRDSAEYDRASRSDHDKMLTSAEPSADSLTRSVPRDDDQPRHGRDLVSISFERGQNWPIVSSPFPTPHPVHNRNAAMDHVWQTSNNSPTPLPHFTVDNIPGADDGSNAAPTSLSRRTVDIVGVGDVPAVLHRAGSDEVSVMKEEDDDDGGKCQRIHDTSERHMSFHAGMVKSGDVTPVASTERANAPVIAGEYEEGRGSQSSLSSLNRTAQNPESHRHRAYKTEVMGAGHVSNISTVSSAMMDEETTPKTEKIDPGTTVWFAKRTLQLPAHDEPHDKPVQELSKTTSSDMPASSKEAEAAKERRKPFGSQRWGVALGPGVRRDETLINADWAPHAHGSLDTTRPCPMPYAVHAVEEYSASNSTLATLDHDESNAALPVDSVWRDNMKDESDLVTPVAPNVVRIVENGPPAHKAEGACDNHVNATSDDYFLAHPGSSAPMQHNSNRLPIPNANNMTVPQRSRSILSQISAMVSDADNLSPTVSTGGRSTPSTIRRMQADSSAKPNGQSKQIIVDAAPSWTKSTASGQDPANDYDLYEDHNGIVKDLPMKSMQPSRGVGLPNSSAAEHHPVKPASTPRTAKASASRDRERPRYNTDRPMSFVSGPPDEAGKPQDQINRFGPFGPPSDTQGTQIAEQRQSHSDQVQIPSIGMACSSAENLYEHHSTTDSQPDPVGKPGAAVEQNPMAQRQFAGGRKQFNQHQQTLQHRTNERRRDDSTNRAPSQGTDQVVFLSKDERSSSPRLPSKLRGIAGKQQDLQPQPMTPHEWATSILRPQSVDPVRKHPLHAAGSSSSAAQEIGARKPVGSHTRSSQEYRNSSGSESPYRQYQGRTVQQYDSSNQTTASDPISNKKKKRFSAIGALFGRVGTAGDGLLAKSKEKKAQKAQRNSILALSQTSRAYDTTQPQVQQSKSQEPTLAYYPPGQLPPPSLPATQPTGPRTGSSHAKLPPVLQDAQNVPSRMEVPRHSRPQQGLQQHQQASGAKTESGSAYLRTKQLAEEHRAQRERELANSAFAKDTSTDIQASSPSVDQRPANPRQFSWGTPSFEYYRPNPDHGAHSAVSVMQQQADHRRQEENIQVQASHERSQAEQMLAQQRRQATNVQEDGYRDPQVDRHQMYQQQQHPMFKESYGMGQGEYQQHSQGRQQALSRQEAYEAAIAQSQQSQSHSQQPVSGYDSSRVAQVLNLQRQQQQQQQGQYASQVNGVRYMRDSRNVSVPLSVAYTDNAVTQRRVSSPIAEPQYDAPPIPAAYRYVSGAFVSPGEQLQQQEVSSSQHSARARLDSADNGIRSISPQISAQSGVPRTGRTPSDTSVVSTVSPISQSPDLSMKSPPLSQRNQHQRTSSGNGDASPRPTLAS</sequence>
<feature type="compositionally biased region" description="Basic and acidic residues" evidence="1">
    <location>
        <begin position="1512"/>
        <end position="1522"/>
    </location>
</feature>
<evidence type="ECO:0000313" key="3">
    <source>
        <dbReference type="Proteomes" id="UP000002668"/>
    </source>
</evidence>
<feature type="compositionally biased region" description="Polar residues" evidence="1">
    <location>
        <begin position="2368"/>
        <end position="2390"/>
    </location>
</feature>
<feature type="compositionally biased region" description="Basic and acidic residues" evidence="1">
    <location>
        <begin position="2061"/>
        <end position="2072"/>
    </location>
</feature>
<feature type="region of interest" description="Disordered" evidence="1">
    <location>
        <begin position="2737"/>
        <end position="2830"/>
    </location>
</feature>
<name>E4ZTH6_LEPMJ</name>
<feature type="region of interest" description="Disordered" evidence="1">
    <location>
        <begin position="2137"/>
        <end position="2156"/>
    </location>
</feature>
<dbReference type="eggNOG" id="ENOG502SHV0">
    <property type="taxonomic scope" value="Eukaryota"/>
</dbReference>
<feature type="compositionally biased region" description="Polar residues" evidence="1">
    <location>
        <begin position="750"/>
        <end position="774"/>
    </location>
</feature>
<feature type="compositionally biased region" description="Polar residues" evidence="1">
    <location>
        <begin position="2562"/>
        <end position="2577"/>
    </location>
</feature>
<feature type="region of interest" description="Disordered" evidence="1">
    <location>
        <begin position="48"/>
        <end position="639"/>
    </location>
</feature>
<feature type="compositionally biased region" description="Polar residues" evidence="1">
    <location>
        <begin position="154"/>
        <end position="163"/>
    </location>
</feature>
<feature type="compositionally biased region" description="Polar residues" evidence="1">
    <location>
        <begin position="839"/>
        <end position="851"/>
    </location>
</feature>
<feature type="region of interest" description="Disordered" evidence="1">
    <location>
        <begin position="1465"/>
        <end position="1522"/>
    </location>
</feature>
<feature type="compositionally biased region" description="Polar residues" evidence="1">
    <location>
        <begin position="2762"/>
        <end position="2774"/>
    </location>
</feature>
<feature type="compositionally biased region" description="Low complexity" evidence="1">
    <location>
        <begin position="2634"/>
        <end position="2644"/>
    </location>
</feature>
<feature type="compositionally biased region" description="Polar residues" evidence="1">
    <location>
        <begin position="2173"/>
        <end position="2183"/>
    </location>
</feature>
<feature type="compositionally biased region" description="Polar residues" evidence="1">
    <location>
        <begin position="21"/>
        <end position="32"/>
    </location>
</feature>
<feature type="compositionally biased region" description="Polar residues" evidence="1">
    <location>
        <begin position="2494"/>
        <end position="2503"/>
    </location>
</feature>
<feature type="region of interest" description="Disordered" evidence="1">
    <location>
        <begin position="1"/>
        <end position="32"/>
    </location>
</feature>
<feature type="compositionally biased region" description="Polar residues" evidence="1">
    <location>
        <begin position="2805"/>
        <end position="2820"/>
    </location>
</feature>
<feature type="compositionally biased region" description="Low complexity" evidence="1">
    <location>
        <begin position="1162"/>
        <end position="1185"/>
    </location>
</feature>
<reference evidence="3" key="1">
    <citation type="journal article" date="2011" name="Nat. Commun.">
        <title>Effector diversification within compartments of the Leptosphaeria maculans genome affected by Repeat-Induced Point mutations.</title>
        <authorList>
            <person name="Rouxel T."/>
            <person name="Grandaubert J."/>
            <person name="Hane J.K."/>
            <person name="Hoede C."/>
            <person name="van de Wouw A.P."/>
            <person name="Couloux A."/>
            <person name="Dominguez V."/>
            <person name="Anthouard V."/>
            <person name="Bally P."/>
            <person name="Bourras S."/>
            <person name="Cozijnsen A.J."/>
            <person name="Ciuffetti L.M."/>
            <person name="Degrave A."/>
            <person name="Dilmaghani A."/>
            <person name="Duret L."/>
            <person name="Fudal I."/>
            <person name="Goodwin S.B."/>
            <person name="Gout L."/>
            <person name="Glaser N."/>
            <person name="Linglin J."/>
            <person name="Kema G.H.J."/>
            <person name="Lapalu N."/>
            <person name="Lawrence C.B."/>
            <person name="May K."/>
            <person name="Meyer M."/>
            <person name="Ollivier B."/>
            <person name="Poulain J."/>
            <person name="Schoch C.L."/>
            <person name="Simon A."/>
            <person name="Spatafora J.W."/>
            <person name="Stachowiak A."/>
            <person name="Turgeon B.G."/>
            <person name="Tyler B.M."/>
            <person name="Vincent D."/>
            <person name="Weissenbach J."/>
            <person name="Amselem J."/>
            <person name="Quesneville H."/>
            <person name="Oliver R.P."/>
            <person name="Wincker P."/>
            <person name="Balesdent M.-H."/>
            <person name="Howlett B.J."/>
        </authorList>
    </citation>
    <scope>NUCLEOTIDE SEQUENCE [LARGE SCALE GENOMIC DNA]</scope>
    <source>
        <strain evidence="3">JN3 / isolate v23.1.3 / race Av1-4-5-6-7-8</strain>
    </source>
</reference>
<feature type="region of interest" description="Disordered" evidence="1">
    <location>
        <begin position="2170"/>
        <end position="2240"/>
    </location>
</feature>
<dbReference type="Proteomes" id="UP000002668">
    <property type="component" value="Genome"/>
</dbReference>
<feature type="compositionally biased region" description="Polar residues" evidence="1">
    <location>
        <begin position="903"/>
        <end position="914"/>
    </location>
</feature>
<dbReference type="InParanoid" id="E4ZTH6"/>
<feature type="compositionally biased region" description="Basic and acidic residues" evidence="1">
    <location>
        <begin position="1749"/>
        <end position="1758"/>
    </location>
</feature>
<feature type="compositionally biased region" description="Polar residues" evidence="1">
    <location>
        <begin position="2407"/>
        <end position="2418"/>
    </location>
</feature>
<feature type="compositionally biased region" description="Polar residues" evidence="1">
    <location>
        <begin position="496"/>
        <end position="525"/>
    </location>
</feature>
<feature type="compositionally biased region" description="Low complexity" evidence="1">
    <location>
        <begin position="2780"/>
        <end position="2797"/>
    </location>
</feature>
<feature type="region of interest" description="Disordered" evidence="1">
    <location>
        <begin position="1748"/>
        <end position="1794"/>
    </location>
</feature>
<feature type="region of interest" description="Disordered" evidence="1">
    <location>
        <begin position="1227"/>
        <end position="1267"/>
    </location>
</feature>
<feature type="compositionally biased region" description="Polar residues" evidence="1">
    <location>
        <begin position="358"/>
        <end position="375"/>
    </location>
</feature>
<feature type="compositionally biased region" description="Polar residues" evidence="1">
    <location>
        <begin position="558"/>
        <end position="578"/>
    </location>
</feature>
<feature type="region of interest" description="Disordered" evidence="1">
    <location>
        <begin position="2024"/>
        <end position="2121"/>
    </location>
</feature>
<feature type="region of interest" description="Disordered" evidence="1">
    <location>
        <begin position="1954"/>
        <end position="1988"/>
    </location>
</feature>
<feature type="region of interest" description="Disordered" evidence="1">
    <location>
        <begin position="1147"/>
        <end position="1196"/>
    </location>
</feature>
<dbReference type="HOGENOM" id="CLU_226734_0_0_1"/>
<evidence type="ECO:0000313" key="2">
    <source>
        <dbReference type="EMBL" id="CBX94832.1"/>
    </source>
</evidence>
<feature type="region of interest" description="Disordered" evidence="1">
    <location>
        <begin position="1672"/>
        <end position="1694"/>
    </location>
</feature>
<accession>E4ZTH6</accession>